<dbReference type="EMBL" id="SNRW01000516">
    <property type="protein sequence ID" value="KAA6400707.1"/>
    <property type="molecule type" value="Genomic_DNA"/>
</dbReference>
<sequence>MEFRELITESSKSVQAELFDVISQIAEYGADIVEYFFFKDAFTDLYSNLKKESTKDKTKIMHDGIADIKAFTCISEQNVIQREFVGVLIALLDLTHFQRKSTPIEDLNKISGDIRTMSNIILNSIRLNINEAGQIRTIKELNIIQFEGQIIGISGGGTEQYNKSISVSLLYIENIIRFYIHGREKYHQPLPSLLKEVFDQFEEEGINEEIDSNQFHKQILRSDDIQFRAKRLMQYQLNMCK</sequence>
<evidence type="ECO:0000313" key="1">
    <source>
        <dbReference type="EMBL" id="KAA6400707.1"/>
    </source>
</evidence>
<comment type="caution">
    <text evidence="1">The sequence shown here is derived from an EMBL/GenBank/DDBJ whole genome shotgun (WGS) entry which is preliminary data.</text>
</comment>
<proteinExistence type="predicted"/>
<protein>
    <submittedName>
        <fullName evidence="1">Uncharacterized protein</fullName>
    </submittedName>
</protein>
<dbReference type="AlphaFoldDB" id="A0A5J4X091"/>
<reference evidence="1 2" key="1">
    <citation type="submission" date="2019-03" db="EMBL/GenBank/DDBJ databases">
        <title>Single cell metagenomics reveals metabolic interactions within the superorganism composed of flagellate Streblomastix strix and complex community of Bacteroidetes bacteria on its surface.</title>
        <authorList>
            <person name="Treitli S.C."/>
            <person name="Kolisko M."/>
            <person name="Husnik F."/>
            <person name="Keeling P."/>
            <person name="Hampl V."/>
        </authorList>
    </citation>
    <scope>NUCLEOTIDE SEQUENCE [LARGE SCALE GENOMIC DNA]</scope>
    <source>
        <strain evidence="1">ST1C</strain>
    </source>
</reference>
<evidence type="ECO:0000313" key="2">
    <source>
        <dbReference type="Proteomes" id="UP000324800"/>
    </source>
</evidence>
<gene>
    <name evidence="1" type="ORF">EZS28_003766</name>
</gene>
<name>A0A5J4X091_9EUKA</name>
<dbReference type="Proteomes" id="UP000324800">
    <property type="component" value="Unassembled WGS sequence"/>
</dbReference>
<accession>A0A5J4X091</accession>
<organism evidence="1 2">
    <name type="scientific">Streblomastix strix</name>
    <dbReference type="NCBI Taxonomy" id="222440"/>
    <lineage>
        <taxon>Eukaryota</taxon>
        <taxon>Metamonada</taxon>
        <taxon>Preaxostyla</taxon>
        <taxon>Oxymonadida</taxon>
        <taxon>Streblomastigidae</taxon>
        <taxon>Streblomastix</taxon>
    </lineage>
</organism>